<evidence type="ECO:0008006" key="3">
    <source>
        <dbReference type="Google" id="ProtNLM"/>
    </source>
</evidence>
<evidence type="ECO:0000313" key="1">
    <source>
        <dbReference type="EMBL" id="PWA85023.1"/>
    </source>
</evidence>
<dbReference type="Proteomes" id="UP000245207">
    <property type="component" value="Unassembled WGS sequence"/>
</dbReference>
<evidence type="ECO:0000313" key="2">
    <source>
        <dbReference type="Proteomes" id="UP000245207"/>
    </source>
</evidence>
<proteinExistence type="predicted"/>
<comment type="caution">
    <text evidence="1">The sequence shown here is derived from an EMBL/GenBank/DDBJ whole genome shotgun (WGS) entry which is preliminary data.</text>
</comment>
<dbReference type="PANTHER" id="PTHR16134:SF148">
    <property type="entry name" value="S-PHASE KINASE-ASSOCIATED PROTEIN 2, ISOFORM A"/>
    <property type="match status" value="1"/>
</dbReference>
<dbReference type="Gene3D" id="3.80.10.10">
    <property type="entry name" value="Ribonuclease Inhibitor"/>
    <property type="match status" value="1"/>
</dbReference>
<dbReference type="GO" id="GO:0019005">
    <property type="term" value="C:SCF ubiquitin ligase complex"/>
    <property type="evidence" value="ECO:0007669"/>
    <property type="project" value="TreeGrafter"/>
</dbReference>
<organism evidence="1 2">
    <name type="scientific">Artemisia annua</name>
    <name type="common">Sweet wormwood</name>
    <dbReference type="NCBI Taxonomy" id="35608"/>
    <lineage>
        <taxon>Eukaryota</taxon>
        <taxon>Viridiplantae</taxon>
        <taxon>Streptophyta</taxon>
        <taxon>Embryophyta</taxon>
        <taxon>Tracheophyta</taxon>
        <taxon>Spermatophyta</taxon>
        <taxon>Magnoliopsida</taxon>
        <taxon>eudicotyledons</taxon>
        <taxon>Gunneridae</taxon>
        <taxon>Pentapetalae</taxon>
        <taxon>asterids</taxon>
        <taxon>campanulids</taxon>
        <taxon>Asterales</taxon>
        <taxon>Asteraceae</taxon>
        <taxon>Asteroideae</taxon>
        <taxon>Anthemideae</taxon>
        <taxon>Artemisiinae</taxon>
        <taxon>Artemisia</taxon>
    </lineage>
</organism>
<dbReference type="EMBL" id="PKPP01001167">
    <property type="protein sequence ID" value="PWA85023.1"/>
    <property type="molecule type" value="Genomic_DNA"/>
</dbReference>
<dbReference type="OrthoDB" id="550575at2759"/>
<accession>A0A2U1PGZ0</accession>
<dbReference type="GO" id="GO:0031146">
    <property type="term" value="P:SCF-dependent proteasomal ubiquitin-dependent protein catabolic process"/>
    <property type="evidence" value="ECO:0007669"/>
    <property type="project" value="TreeGrafter"/>
</dbReference>
<dbReference type="AlphaFoldDB" id="A0A2U1PGZ0"/>
<reference evidence="1 2" key="1">
    <citation type="journal article" date="2018" name="Mol. Plant">
        <title>The genome of Artemisia annua provides insight into the evolution of Asteraceae family and artemisinin biosynthesis.</title>
        <authorList>
            <person name="Shen Q."/>
            <person name="Zhang L."/>
            <person name="Liao Z."/>
            <person name="Wang S."/>
            <person name="Yan T."/>
            <person name="Shi P."/>
            <person name="Liu M."/>
            <person name="Fu X."/>
            <person name="Pan Q."/>
            <person name="Wang Y."/>
            <person name="Lv Z."/>
            <person name="Lu X."/>
            <person name="Zhang F."/>
            <person name="Jiang W."/>
            <person name="Ma Y."/>
            <person name="Chen M."/>
            <person name="Hao X."/>
            <person name="Li L."/>
            <person name="Tang Y."/>
            <person name="Lv G."/>
            <person name="Zhou Y."/>
            <person name="Sun X."/>
            <person name="Brodelius P.E."/>
            <person name="Rose J.K.C."/>
            <person name="Tang K."/>
        </authorList>
    </citation>
    <scope>NUCLEOTIDE SEQUENCE [LARGE SCALE GENOMIC DNA]</scope>
    <source>
        <strain evidence="2">cv. Huhao1</strain>
        <tissue evidence="1">Leaf</tissue>
    </source>
</reference>
<dbReference type="SUPFAM" id="SSF52047">
    <property type="entry name" value="RNI-like"/>
    <property type="match status" value="1"/>
</dbReference>
<name>A0A2U1PGZ0_ARTAN</name>
<sequence length="128" mass="14497">MCRNSFENLRKFRVNLVEKDGITDLLLDNGIRAMLIGCRKLERLDIRFWHGGLTDAGLEYIGKYGRNLRFLSLTHIGNSNAGLVKLSEGCPKLRKLKLTGCPFSEQAVTSSVFSIPSLRYAWFDNIIC</sequence>
<dbReference type="InterPro" id="IPR032675">
    <property type="entry name" value="LRR_dom_sf"/>
</dbReference>
<dbReference type="STRING" id="35608.A0A2U1PGZ0"/>
<protein>
    <recommendedName>
        <fullName evidence="3">Leucine-rich repeat, cysteine-containing subtype</fullName>
    </recommendedName>
</protein>
<dbReference type="InterPro" id="IPR006553">
    <property type="entry name" value="Leu-rich_rpt_Cys-con_subtyp"/>
</dbReference>
<dbReference type="PANTHER" id="PTHR16134">
    <property type="entry name" value="F-BOX/TPR REPEAT PROTEIN POF3"/>
    <property type="match status" value="1"/>
</dbReference>
<dbReference type="SMART" id="SM00367">
    <property type="entry name" value="LRR_CC"/>
    <property type="match status" value="2"/>
</dbReference>
<gene>
    <name evidence="1" type="ORF">CTI12_AA153240</name>
</gene>
<keyword evidence="2" id="KW-1185">Reference proteome</keyword>